<reference evidence="3 4" key="1">
    <citation type="journal article" date="2012" name="J. Bacteriol.">
        <title>Genome sequence of Sphingobium indicum B90A, a hexachlorocyclohexane-degrading bacterium.</title>
        <authorList>
            <person name="Anand S."/>
            <person name="Sangwan N."/>
            <person name="Lata P."/>
            <person name="Kaur J."/>
            <person name="Dua A."/>
            <person name="Singh A.K."/>
            <person name="Verma M."/>
            <person name="Kaur J."/>
            <person name="Khurana J.P."/>
            <person name="Khurana P."/>
            <person name="Mathur S."/>
            <person name="Lal R."/>
        </authorList>
    </citation>
    <scope>NUCLEOTIDE SEQUENCE [LARGE SCALE GENOMIC DNA]</scope>
    <source>
        <strain evidence="4">DSM 16412 / CCM 7286 / MTCC 6364 / B90A</strain>
    </source>
</reference>
<dbReference type="InterPro" id="IPR035985">
    <property type="entry name" value="Ubiquitin-activating_enz"/>
</dbReference>
<protein>
    <submittedName>
        <fullName evidence="3">Uncharacterized protein</fullName>
    </submittedName>
</protein>
<dbReference type="PANTHER" id="PTHR43267:SF1">
    <property type="entry name" value="TRNA THREONYLCARBAMOYLADENOSINE DEHYDRATASE"/>
    <property type="match status" value="1"/>
</dbReference>
<evidence type="ECO:0000259" key="2">
    <source>
        <dbReference type="Pfam" id="PF26398"/>
    </source>
</evidence>
<dbReference type="GO" id="GO:0008641">
    <property type="term" value="F:ubiquitin-like modifier activating enzyme activity"/>
    <property type="evidence" value="ECO:0007669"/>
    <property type="project" value="InterPro"/>
</dbReference>
<dbReference type="Proteomes" id="UP000004550">
    <property type="component" value="Chromosome"/>
</dbReference>
<dbReference type="SUPFAM" id="SSF69572">
    <property type="entry name" value="Activating enzymes of the ubiquitin-like proteins"/>
    <property type="match status" value="1"/>
</dbReference>
<organism evidence="3 4">
    <name type="scientific">Sphingobium indicum (strain DSM 16412 / CCM 7286 / MTCC 6364 / B90A)</name>
    <dbReference type="NCBI Taxonomy" id="861109"/>
    <lineage>
        <taxon>Bacteria</taxon>
        <taxon>Pseudomonadati</taxon>
        <taxon>Pseudomonadota</taxon>
        <taxon>Alphaproteobacteria</taxon>
        <taxon>Sphingomonadales</taxon>
        <taxon>Sphingomonadaceae</taxon>
        <taxon>Sphingobium</taxon>
    </lineage>
</organism>
<dbReference type="AlphaFoldDB" id="A0A1L5BLC7"/>
<dbReference type="KEGG" id="sinb:SIDU_03335"/>
<sequence>MMVPEPLAAALANIPADPRFELADGWTERGDCVWSFRFRAALSVPASEHIAEWSGWHLVASLCGGSFDINVYPDADEGITATFPHQSHNGPPREGGAWRTGNPCLERPAATFRREGWSDEPADLDRRIDWYIGRLLTWIDAAATDRLLEEGDPIELPVLPSAITGVTIGFWEEPAGLDWWRSAGVPWGFASLANVSGAVGTAAVADFMNPQRASIRRPPWGPGLTFTPGQVDAVWLVMPVLVVGAPWRLPDTWEQLTGYCSEVSVDLPGILAQAGAQLRHIERPGRRAPSTLLLGFPMAETKGAEPERMHWLAIGNMRTARRGDVRRGFSDRADARRRWDRALAADKRPLDYVKTANWAPDQIRRRGAAEEEVRGKSVLLIGSGALGSAVAENLVRMGVTRMGLVDADVMTLGNLSRHALSMRELGHGKAKALAAALNRTMPDAKVVDLTIAFPPTKAAERKRLEGWDVIVDCTAEDAVLRAMAEYPWDGVKMFVSLSMTWRAKGLVVYADEQASFPATDAMERFLAASARPEEGALDLMEGIGCWHPVFPASADDVRLWAAIGTKFIRRAVIERGRLCEHFVQDDYGAIVRHAA</sequence>
<dbReference type="GO" id="GO:0061504">
    <property type="term" value="P:cyclic threonylcarbamoyladenosine biosynthetic process"/>
    <property type="evidence" value="ECO:0007669"/>
    <property type="project" value="TreeGrafter"/>
</dbReference>
<evidence type="ECO:0000313" key="3">
    <source>
        <dbReference type="EMBL" id="APL93626.1"/>
    </source>
</evidence>
<dbReference type="Pfam" id="PF00899">
    <property type="entry name" value="ThiF"/>
    <property type="match status" value="1"/>
</dbReference>
<evidence type="ECO:0000259" key="1">
    <source>
        <dbReference type="Pfam" id="PF00899"/>
    </source>
</evidence>
<dbReference type="InterPro" id="IPR058964">
    <property type="entry name" value="Cap2_linker"/>
</dbReference>
<dbReference type="InterPro" id="IPR045886">
    <property type="entry name" value="ThiF/MoeB/HesA"/>
</dbReference>
<name>A0A1L5BLC7_SPHIB</name>
<dbReference type="InterPro" id="IPR000594">
    <property type="entry name" value="ThiF_NAD_FAD-bd"/>
</dbReference>
<dbReference type="EMBL" id="CP013070">
    <property type="protein sequence ID" value="APL93626.1"/>
    <property type="molecule type" value="Genomic_DNA"/>
</dbReference>
<gene>
    <name evidence="3" type="ORF">SIDU_03335</name>
</gene>
<dbReference type="Gene3D" id="3.40.50.720">
    <property type="entry name" value="NAD(P)-binding Rossmann-like Domain"/>
    <property type="match status" value="1"/>
</dbReference>
<dbReference type="Pfam" id="PF26398">
    <property type="entry name" value="Cap2_linker"/>
    <property type="match status" value="1"/>
</dbReference>
<dbReference type="PANTHER" id="PTHR43267">
    <property type="entry name" value="TRNA THREONYLCARBAMOYLADENOSINE DEHYDRATASE"/>
    <property type="match status" value="1"/>
</dbReference>
<evidence type="ECO:0000313" key="4">
    <source>
        <dbReference type="Proteomes" id="UP000004550"/>
    </source>
</evidence>
<accession>A0A1L5BLC7</accession>
<feature type="domain" description="THIF-type NAD/FAD binding fold" evidence="1">
    <location>
        <begin position="371"/>
        <end position="476"/>
    </location>
</feature>
<proteinExistence type="predicted"/>
<feature type="domain" description="Cap2 central linker" evidence="2">
    <location>
        <begin position="145"/>
        <end position="358"/>
    </location>
</feature>
<dbReference type="GO" id="GO:0061503">
    <property type="term" value="F:tRNA threonylcarbamoyladenosine dehydratase"/>
    <property type="evidence" value="ECO:0007669"/>
    <property type="project" value="TreeGrafter"/>
</dbReference>
<dbReference type="RefSeq" id="WP_007688386.1">
    <property type="nucleotide sequence ID" value="NZ_CP013070.1"/>
</dbReference>